<evidence type="ECO:0000313" key="1">
    <source>
        <dbReference type="EMBL" id="ERN15242.1"/>
    </source>
</evidence>
<keyword evidence="2" id="KW-1185">Reference proteome</keyword>
<evidence type="ECO:0008006" key="3">
    <source>
        <dbReference type="Google" id="ProtNLM"/>
    </source>
</evidence>
<dbReference type="Gramene" id="ERN15242">
    <property type="protein sequence ID" value="ERN15242"/>
    <property type="gene ID" value="AMTR_s00056p00203590"/>
</dbReference>
<protein>
    <recommendedName>
        <fullName evidence="3">Leucine-rich repeat-containing N-terminal plant-type domain-containing protein</fullName>
    </recommendedName>
</protein>
<accession>U5D1G4</accession>
<dbReference type="PANTHER" id="PTHR45631">
    <property type="entry name" value="OS07G0107800 PROTEIN-RELATED"/>
    <property type="match status" value="1"/>
</dbReference>
<organism evidence="1 2">
    <name type="scientific">Amborella trichopoda</name>
    <dbReference type="NCBI Taxonomy" id="13333"/>
    <lineage>
        <taxon>Eukaryota</taxon>
        <taxon>Viridiplantae</taxon>
        <taxon>Streptophyta</taxon>
        <taxon>Embryophyta</taxon>
        <taxon>Tracheophyta</taxon>
        <taxon>Spermatophyta</taxon>
        <taxon>Magnoliopsida</taxon>
        <taxon>Amborellales</taxon>
        <taxon>Amborellaceae</taxon>
        <taxon>Amborella</taxon>
    </lineage>
</organism>
<dbReference type="Gene3D" id="3.80.10.10">
    <property type="entry name" value="Ribonuclease Inhibitor"/>
    <property type="match status" value="1"/>
</dbReference>
<dbReference type="HOGENOM" id="CLU_1201272_0_0_1"/>
<gene>
    <name evidence="1" type="ORF">AMTR_s00056p00203590</name>
</gene>
<reference evidence="2" key="1">
    <citation type="journal article" date="2013" name="Science">
        <title>The Amborella genome and the evolution of flowering plants.</title>
        <authorList>
            <consortium name="Amborella Genome Project"/>
        </authorList>
    </citation>
    <scope>NUCLEOTIDE SEQUENCE [LARGE SCALE GENOMIC DNA]</scope>
</reference>
<proteinExistence type="predicted"/>
<dbReference type="EMBL" id="KI392510">
    <property type="protein sequence ID" value="ERN15242.1"/>
    <property type="molecule type" value="Genomic_DNA"/>
</dbReference>
<name>U5D1G4_AMBTC</name>
<sequence length="231" mass="25583">MAQNAPSGSSFPPILNGYEVYVANERSQLATDAGDVAALMDIKDKLRLTNRSWAGDPCLPEDYPWDALTCNEAPNRRIITLDLSGSGLNGEIPASIANLNELTSLKNQTVLLQCWTDNIDLKLAQDVIHFWLHQSLLLHVYSTPHPLPRSPNRQADALGKLGASITLSSSKMLQVWVQEKQMPVPSVEAYQLPELTIPNTPSMINPKMHRPPLYDMSLALRQIHLTGDNLI</sequence>
<evidence type="ECO:0000313" key="2">
    <source>
        <dbReference type="Proteomes" id="UP000017836"/>
    </source>
</evidence>
<dbReference type="InterPro" id="IPR032675">
    <property type="entry name" value="LRR_dom_sf"/>
</dbReference>
<dbReference type="PANTHER" id="PTHR45631:SF202">
    <property type="entry name" value="SENESCENCE-INDUCED RECEPTOR-LIKE SERINE_THREONINE-PROTEIN KINASE"/>
    <property type="match status" value="1"/>
</dbReference>
<dbReference type="eggNOG" id="KOG1187">
    <property type="taxonomic scope" value="Eukaryota"/>
</dbReference>
<dbReference type="Proteomes" id="UP000017836">
    <property type="component" value="Unassembled WGS sequence"/>
</dbReference>
<dbReference type="AlphaFoldDB" id="U5D1G4"/>